<evidence type="ECO:0000313" key="1">
    <source>
        <dbReference type="EMBL" id="EDR32189.1"/>
    </source>
</evidence>
<dbReference type="Proteomes" id="UP000004430">
    <property type="component" value="Unassembled WGS sequence"/>
</dbReference>
<dbReference type="AlphaFoldDB" id="A0AAV3BC04"/>
<accession>A0AAV3BC04</accession>
<organism evidence="1 2">
    <name type="scientific">Yersinia pestis biovar Orientalis str. IP275</name>
    <dbReference type="NCBI Taxonomy" id="373665"/>
    <lineage>
        <taxon>Bacteria</taxon>
        <taxon>Pseudomonadati</taxon>
        <taxon>Pseudomonadota</taxon>
        <taxon>Gammaproteobacteria</taxon>
        <taxon>Enterobacterales</taxon>
        <taxon>Yersiniaceae</taxon>
        <taxon>Yersinia</taxon>
    </lineage>
</organism>
<dbReference type="EMBL" id="AAOS02000014">
    <property type="protein sequence ID" value="EDR32189.1"/>
    <property type="molecule type" value="Genomic_DNA"/>
</dbReference>
<reference evidence="1 2" key="1">
    <citation type="submission" date="2008-01" db="EMBL/GenBank/DDBJ databases">
        <title>Yersinia pestis Strain IP275 project at JCVI/TIGR.</title>
        <authorList>
            <person name="Ravel J."/>
            <person name="Eppinger M."/>
            <person name="Fricke W.F."/>
            <person name="Rosovitz M."/>
            <person name="Lindler L.E."/>
            <person name="Bearden S."/>
            <person name="Shriefer M."/>
        </authorList>
    </citation>
    <scope>NUCLEOTIDE SEQUENCE [LARGE SCALE GENOMIC DNA]</scope>
    <source>
        <strain evidence="1 2">IP275</strain>
    </source>
</reference>
<protein>
    <submittedName>
        <fullName evidence="1">Uncharacterized protein</fullName>
    </submittedName>
</protein>
<sequence length="38" mass="4315">MDAKIKTQWLTSCRQFGDHDGCCYGGVVMAVLLWRVLL</sequence>
<evidence type="ECO:0000313" key="2">
    <source>
        <dbReference type="Proteomes" id="UP000004430"/>
    </source>
</evidence>
<proteinExistence type="predicted"/>
<name>A0AAV3BC04_YERPE</name>
<gene>
    <name evidence="1" type="ORF">YPIP275_0528</name>
</gene>
<comment type="caution">
    <text evidence="1">The sequence shown here is derived from an EMBL/GenBank/DDBJ whole genome shotgun (WGS) entry which is preliminary data.</text>
</comment>
<reference evidence="1 2" key="2">
    <citation type="submission" date="2010-03" db="EMBL/GenBank/DDBJ databases">
        <authorList>
            <person name="Payne S.H."/>
            <person name="Sutton G.G."/>
        </authorList>
    </citation>
    <scope>NUCLEOTIDE SEQUENCE [LARGE SCALE GENOMIC DNA]</scope>
    <source>
        <strain evidence="1 2">IP275</strain>
    </source>
</reference>